<dbReference type="PANTHER" id="PTHR26374:SF171">
    <property type="entry name" value="OS11G0702400 PROTEIN"/>
    <property type="match status" value="1"/>
</dbReference>
<evidence type="ECO:0000256" key="8">
    <source>
        <dbReference type="ARBA" id="ARBA00023242"/>
    </source>
</evidence>
<evidence type="ECO:0000313" key="12">
    <source>
        <dbReference type="Proteomes" id="UP000734854"/>
    </source>
</evidence>
<keyword evidence="7" id="KW-0804">Transcription</keyword>
<dbReference type="GO" id="GO:0005634">
    <property type="term" value="C:nucleus"/>
    <property type="evidence" value="ECO:0007669"/>
    <property type="project" value="UniProtKB-SubCell"/>
</dbReference>
<dbReference type="Pfam" id="PF13912">
    <property type="entry name" value="zf-C2H2_6"/>
    <property type="match status" value="2"/>
</dbReference>
<accession>A0A8J5HLY2</accession>
<dbReference type="PROSITE" id="PS50157">
    <property type="entry name" value="ZINC_FINGER_C2H2_2"/>
    <property type="match status" value="1"/>
</dbReference>
<keyword evidence="5" id="KW-0862">Zinc</keyword>
<keyword evidence="6" id="KW-0805">Transcription regulation</keyword>
<protein>
    <recommendedName>
        <fullName evidence="10">C2H2-type domain-containing protein</fullName>
    </recommendedName>
</protein>
<dbReference type="SMART" id="SM00355">
    <property type="entry name" value="ZnF_C2H2"/>
    <property type="match status" value="2"/>
</dbReference>
<dbReference type="GO" id="GO:0008270">
    <property type="term" value="F:zinc ion binding"/>
    <property type="evidence" value="ECO:0007669"/>
    <property type="project" value="UniProtKB-KW"/>
</dbReference>
<dbReference type="PANTHER" id="PTHR26374">
    <property type="entry name" value="ZINC FINGER PROTEIN ZAT5"/>
    <property type="match status" value="1"/>
</dbReference>
<evidence type="ECO:0000256" key="6">
    <source>
        <dbReference type="ARBA" id="ARBA00023015"/>
    </source>
</evidence>
<dbReference type="Proteomes" id="UP000734854">
    <property type="component" value="Unassembled WGS sequence"/>
</dbReference>
<organism evidence="11 12">
    <name type="scientific">Zingiber officinale</name>
    <name type="common">Ginger</name>
    <name type="synonym">Amomum zingiber</name>
    <dbReference type="NCBI Taxonomy" id="94328"/>
    <lineage>
        <taxon>Eukaryota</taxon>
        <taxon>Viridiplantae</taxon>
        <taxon>Streptophyta</taxon>
        <taxon>Embryophyta</taxon>
        <taxon>Tracheophyta</taxon>
        <taxon>Spermatophyta</taxon>
        <taxon>Magnoliopsida</taxon>
        <taxon>Liliopsida</taxon>
        <taxon>Zingiberales</taxon>
        <taxon>Zingiberaceae</taxon>
        <taxon>Zingiber</taxon>
    </lineage>
</organism>
<name>A0A8J5HLY2_ZINOF</name>
<dbReference type="OrthoDB" id="693133at2759"/>
<gene>
    <name evidence="11" type="ORF">ZIOFF_005092</name>
</gene>
<keyword evidence="3" id="KW-0677">Repeat</keyword>
<dbReference type="EMBL" id="JACMSC010000002">
    <property type="protein sequence ID" value="KAG6531288.1"/>
    <property type="molecule type" value="Genomic_DNA"/>
</dbReference>
<proteinExistence type="predicted"/>
<evidence type="ECO:0000256" key="7">
    <source>
        <dbReference type="ARBA" id="ARBA00023163"/>
    </source>
</evidence>
<feature type="domain" description="C2H2-type" evidence="10">
    <location>
        <begin position="91"/>
        <end position="113"/>
    </location>
</feature>
<evidence type="ECO:0000256" key="1">
    <source>
        <dbReference type="ARBA" id="ARBA00004123"/>
    </source>
</evidence>
<sequence length="158" mass="17677">MKPSSGDHETIPECNLDLELSISGDDGIQVHQAKLKRKRKKAAHDDDGMFECKTCHLRFATFQALGGHRTSHMRGVSRKAARPVKGGVVLHQCTVCGARFTMGQALGGHMRRHKVAGGWRKEERRREVEEFGVAPLEVNMFDVVRRSPSSCQLLKLFV</sequence>
<evidence type="ECO:0000313" key="11">
    <source>
        <dbReference type="EMBL" id="KAG6531288.1"/>
    </source>
</evidence>
<evidence type="ECO:0000256" key="3">
    <source>
        <dbReference type="ARBA" id="ARBA00022737"/>
    </source>
</evidence>
<dbReference type="AlphaFoldDB" id="A0A8J5HLY2"/>
<keyword evidence="12" id="KW-1185">Reference proteome</keyword>
<keyword evidence="8" id="KW-0539">Nucleus</keyword>
<keyword evidence="2" id="KW-0479">Metal-binding</keyword>
<evidence type="ECO:0000256" key="2">
    <source>
        <dbReference type="ARBA" id="ARBA00022723"/>
    </source>
</evidence>
<reference evidence="11 12" key="1">
    <citation type="submission" date="2020-08" db="EMBL/GenBank/DDBJ databases">
        <title>Plant Genome Project.</title>
        <authorList>
            <person name="Zhang R.-G."/>
        </authorList>
    </citation>
    <scope>NUCLEOTIDE SEQUENCE [LARGE SCALE GENOMIC DNA]</scope>
    <source>
        <tissue evidence="11">Rhizome</tissue>
    </source>
</reference>
<evidence type="ECO:0000256" key="9">
    <source>
        <dbReference type="PROSITE-ProRule" id="PRU00042"/>
    </source>
</evidence>
<keyword evidence="4 9" id="KW-0863">Zinc-finger</keyword>
<comment type="subcellular location">
    <subcellularLocation>
        <location evidence="1">Nucleus</location>
    </subcellularLocation>
</comment>
<evidence type="ECO:0000259" key="10">
    <source>
        <dbReference type="PROSITE" id="PS50157"/>
    </source>
</evidence>
<evidence type="ECO:0000256" key="4">
    <source>
        <dbReference type="ARBA" id="ARBA00022771"/>
    </source>
</evidence>
<dbReference type="InterPro" id="IPR013087">
    <property type="entry name" value="Znf_C2H2_type"/>
</dbReference>
<evidence type="ECO:0000256" key="5">
    <source>
        <dbReference type="ARBA" id="ARBA00022833"/>
    </source>
</evidence>
<dbReference type="PROSITE" id="PS00028">
    <property type="entry name" value="ZINC_FINGER_C2H2_1"/>
    <property type="match status" value="2"/>
</dbReference>
<comment type="caution">
    <text evidence="11">The sequence shown here is derived from an EMBL/GenBank/DDBJ whole genome shotgun (WGS) entry which is preliminary data.</text>
</comment>